<organism evidence="2 3">
    <name type="scientific">Pleuronectes platessa</name>
    <name type="common">European plaice</name>
    <dbReference type="NCBI Taxonomy" id="8262"/>
    <lineage>
        <taxon>Eukaryota</taxon>
        <taxon>Metazoa</taxon>
        <taxon>Chordata</taxon>
        <taxon>Craniata</taxon>
        <taxon>Vertebrata</taxon>
        <taxon>Euteleostomi</taxon>
        <taxon>Actinopterygii</taxon>
        <taxon>Neopterygii</taxon>
        <taxon>Teleostei</taxon>
        <taxon>Neoteleostei</taxon>
        <taxon>Acanthomorphata</taxon>
        <taxon>Carangaria</taxon>
        <taxon>Pleuronectiformes</taxon>
        <taxon>Pleuronectoidei</taxon>
        <taxon>Pleuronectidae</taxon>
        <taxon>Pleuronectes</taxon>
    </lineage>
</organism>
<keyword evidence="3" id="KW-1185">Reference proteome</keyword>
<gene>
    <name evidence="2" type="ORF">PLEPLA_LOCUS48183</name>
</gene>
<proteinExistence type="predicted"/>
<evidence type="ECO:0000313" key="3">
    <source>
        <dbReference type="Proteomes" id="UP001153269"/>
    </source>
</evidence>
<dbReference type="EMBL" id="CADEAL010004471">
    <property type="protein sequence ID" value="CAB1460332.1"/>
    <property type="molecule type" value="Genomic_DNA"/>
</dbReference>
<evidence type="ECO:0000313" key="2">
    <source>
        <dbReference type="EMBL" id="CAB1460332.1"/>
    </source>
</evidence>
<reference evidence="2" key="1">
    <citation type="submission" date="2020-03" db="EMBL/GenBank/DDBJ databases">
        <authorList>
            <person name="Weist P."/>
        </authorList>
    </citation>
    <scope>NUCLEOTIDE SEQUENCE</scope>
</reference>
<accession>A0A9N7W3K5</accession>
<comment type="caution">
    <text evidence="2">The sequence shown here is derived from an EMBL/GenBank/DDBJ whole genome shotgun (WGS) entry which is preliminary data.</text>
</comment>
<dbReference type="AlphaFoldDB" id="A0A9N7W3K5"/>
<feature type="compositionally biased region" description="Acidic residues" evidence="1">
    <location>
        <begin position="27"/>
        <end position="46"/>
    </location>
</feature>
<protein>
    <submittedName>
        <fullName evidence="2">Uncharacterized protein</fullName>
    </submittedName>
</protein>
<feature type="region of interest" description="Disordered" evidence="1">
    <location>
        <begin position="16"/>
        <end position="86"/>
    </location>
</feature>
<dbReference type="Proteomes" id="UP001153269">
    <property type="component" value="Unassembled WGS sequence"/>
</dbReference>
<sequence length="226" mass="26260">MKPECECCQATSGGAFHKQLGEKRREEEEEESEEEEEEESDEEEEEERRRRRRRRRRGVRAENRPMGKPGDVCRTSALTHTQTNEDRATETEWARCEALVYVDIYTEIQWAEGEEARRQRQTHKDRWRLRAGTPPGLVHSEFHNTFTEGQRCAAAEQRGEQGADDTSFVWESSTPSSLLDKDNWQSHFAVFDSKAATLDSQCVSCLFRQDDLLDSTFGAYISRIFI</sequence>
<evidence type="ECO:0000256" key="1">
    <source>
        <dbReference type="SAM" id="MobiDB-lite"/>
    </source>
</evidence>
<feature type="compositionally biased region" description="Basic residues" evidence="1">
    <location>
        <begin position="49"/>
        <end position="58"/>
    </location>
</feature>
<name>A0A9N7W3K5_PLEPL</name>